<name>A0A8H6W291_MYCCL</name>
<keyword evidence="3" id="KW-1185">Reference proteome</keyword>
<dbReference type="Proteomes" id="UP000613580">
    <property type="component" value="Unassembled WGS sequence"/>
</dbReference>
<comment type="caution">
    <text evidence="2">The sequence shown here is derived from an EMBL/GenBank/DDBJ whole genome shotgun (WGS) entry which is preliminary data.</text>
</comment>
<gene>
    <name evidence="2" type="ORF">HMN09_00864500</name>
</gene>
<evidence type="ECO:0000256" key="1">
    <source>
        <dbReference type="SAM" id="MobiDB-lite"/>
    </source>
</evidence>
<reference evidence="2" key="1">
    <citation type="submission" date="2020-05" db="EMBL/GenBank/DDBJ databases">
        <title>Mycena genomes resolve the evolution of fungal bioluminescence.</title>
        <authorList>
            <person name="Tsai I.J."/>
        </authorList>
    </citation>
    <scope>NUCLEOTIDE SEQUENCE</scope>
    <source>
        <strain evidence="2">110903Hualien_Pintung</strain>
    </source>
</reference>
<protein>
    <submittedName>
        <fullName evidence="2">Uncharacterized protein</fullName>
    </submittedName>
</protein>
<dbReference type="AlphaFoldDB" id="A0A8H6W291"/>
<proteinExistence type="predicted"/>
<evidence type="ECO:0000313" key="2">
    <source>
        <dbReference type="EMBL" id="KAF7302312.1"/>
    </source>
</evidence>
<dbReference type="EMBL" id="JACAZE010000012">
    <property type="protein sequence ID" value="KAF7302312.1"/>
    <property type="molecule type" value="Genomic_DNA"/>
</dbReference>
<feature type="region of interest" description="Disordered" evidence="1">
    <location>
        <begin position="59"/>
        <end position="103"/>
    </location>
</feature>
<organism evidence="2 3">
    <name type="scientific">Mycena chlorophos</name>
    <name type="common">Agaric fungus</name>
    <name type="synonym">Agaricus chlorophos</name>
    <dbReference type="NCBI Taxonomy" id="658473"/>
    <lineage>
        <taxon>Eukaryota</taxon>
        <taxon>Fungi</taxon>
        <taxon>Dikarya</taxon>
        <taxon>Basidiomycota</taxon>
        <taxon>Agaricomycotina</taxon>
        <taxon>Agaricomycetes</taxon>
        <taxon>Agaricomycetidae</taxon>
        <taxon>Agaricales</taxon>
        <taxon>Marasmiineae</taxon>
        <taxon>Mycenaceae</taxon>
        <taxon>Mycena</taxon>
    </lineage>
</organism>
<feature type="compositionally biased region" description="Polar residues" evidence="1">
    <location>
        <begin position="68"/>
        <end position="85"/>
    </location>
</feature>
<accession>A0A8H6W291</accession>
<evidence type="ECO:0000313" key="3">
    <source>
        <dbReference type="Proteomes" id="UP000613580"/>
    </source>
</evidence>
<sequence>MSTAAKLPYQPHHNSDERIAHAHFPCIPSSNTWLWVGRLETHSRRRPLGLSSNAVQPNLSYPAAPEHTVSTSTHSGLRASTSLTPATGIGGRTPAPDTISRPPVANVDAAKPAVELLHYGWQEPRLSTLQPGFGVGDHLVYEQFGYTLVVIVPRSALAVGRSTVFPVCACVHMRR</sequence>